<reference evidence="1 2" key="1">
    <citation type="submission" date="2023-12" db="EMBL/GenBank/DDBJ databases">
        <title>Micromonospora sp. nov., isolated from Atacama Desert.</title>
        <authorList>
            <person name="Carro L."/>
            <person name="Golinska P."/>
            <person name="Klenk H.-P."/>
            <person name="Goodfellow M."/>
        </authorList>
    </citation>
    <scope>NUCLEOTIDE SEQUENCE [LARGE SCALE GENOMIC DNA]</scope>
    <source>
        <strain evidence="1 2">4G53</strain>
    </source>
</reference>
<dbReference type="RefSeq" id="WP_322443983.1">
    <property type="nucleotide sequence ID" value="NZ_JAXOTQ010000080.1"/>
</dbReference>
<evidence type="ECO:0000313" key="1">
    <source>
        <dbReference type="EMBL" id="MDZ5494519.1"/>
    </source>
</evidence>
<name>A0ABU5JQ49_9ACTN</name>
<evidence type="ECO:0000313" key="2">
    <source>
        <dbReference type="Proteomes" id="UP001290101"/>
    </source>
</evidence>
<organism evidence="1 2">
    <name type="scientific">Micromonospora sicca</name>
    <dbReference type="NCBI Taxonomy" id="2202420"/>
    <lineage>
        <taxon>Bacteria</taxon>
        <taxon>Bacillati</taxon>
        <taxon>Actinomycetota</taxon>
        <taxon>Actinomycetes</taxon>
        <taxon>Micromonosporales</taxon>
        <taxon>Micromonosporaceae</taxon>
        <taxon>Micromonospora</taxon>
    </lineage>
</organism>
<keyword evidence="2" id="KW-1185">Reference proteome</keyword>
<accession>A0ABU5JQ49</accession>
<gene>
    <name evidence="1" type="ORF">U2F25_34625</name>
</gene>
<protein>
    <recommendedName>
        <fullName evidence="3">DUF4145 domain-containing protein</fullName>
    </recommendedName>
</protein>
<sequence>MSLWDPTRCRCTQAYEEWSVVERDIRQFLGLTMQFATQAYDQIYASIPPRHTNAPLDAPDRADIFYDRVGGLWPHDHEWMVCCATLRDAVSAFEVYVFEAVKEVAEERQVPRPQGWSTRTPGWKQLREYCLKQLEVLDPVTIEVQTVIDLRNLLTHRRGELRTAKDRAKFQFSAGAFPSDRVSLSPEEVENHCEALGSAARRFDAALWGDKADPEMPEGLEDLLLP</sequence>
<proteinExistence type="predicted"/>
<dbReference type="EMBL" id="JAXOTQ010000080">
    <property type="protein sequence ID" value="MDZ5494519.1"/>
    <property type="molecule type" value="Genomic_DNA"/>
</dbReference>
<evidence type="ECO:0008006" key="3">
    <source>
        <dbReference type="Google" id="ProtNLM"/>
    </source>
</evidence>
<comment type="caution">
    <text evidence="1">The sequence shown here is derived from an EMBL/GenBank/DDBJ whole genome shotgun (WGS) entry which is preliminary data.</text>
</comment>
<dbReference type="Proteomes" id="UP001290101">
    <property type="component" value="Unassembled WGS sequence"/>
</dbReference>